<sequence>MTADGRLVGVVMVCGHHTDGATLHVDGDDAGRRATVGSWTADRPLTRGLTTWTLDPPTAGWTATEPLAPLTAGTTYRLYGWTKDNSWSASGVSFTTADRDRLAPGTVRYHDVSEGDGETALTVSLAEFEARACKDL</sequence>
<name>A0A7H0ITS3_9ACTN</name>
<keyword evidence="2" id="KW-1185">Reference proteome</keyword>
<gene>
    <name evidence="1" type="ORF">IAG44_40885</name>
</gene>
<protein>
    <submittedName>
        <fullName evidence="1">Uncharacterized protein</fullName>
    </submittedName>
</protein>
<organism evidence="1 2">
    <name type="scientific">Streptomyces roseirectus</name>
    <dbReference type="NCBI Taxonomy" id="2768066"/>
    <lineage>
        <taxon>Bacteria</taxon>
        <taxon>Bacillati</taxon>
        <taxon>Actinomycetota</taxon>
        <taxon>Actinomycetes</taxon>
        <taxon>Kitasatosporales</taxon>
        <taxon>Streptomycetaceae</taxon>
        <taxon>Streptomyces</taxon>
    </lineage>
</organism>
<evidence type="ECO:0000313" key="1">
    <source>
        <dbReference type="EMBL" id="QNP76189.1"/>
    </source>
</evidence>
<dbReference type="KEGG" id="sroi:IAG44_40885"/>
<proteinExistence type="predicted"/>
<accession>A0A7H0ITS3</accession>
<dbReference type="AlphaFoldDB" id="A0A7H0ITS3"/>
<dbReference type="Proteomes" id="UP000516052">
    <property type="component" value="Chromosome"/>
</dbReference>
<dbReference type="EMBL" id="CP060828">
    <property type="protein sequence ID" value="QNP76189.1"/>
    <property type="molecule type" value="Genomic_DNA"/>
</dbReference>
<evidence type="ECO:0000313" key="2">
    <source>
        <dbReference type="Proteomes" id="UP000516052"/>
    </source>
</evidence>
<reference evidence="1 2" key="1">
    <citation type="submission" date="2020-08" db="EMBL/GenBank/DDBJ databases">
        <title>A novel species.</title>
        <authorList>
            <person name="Gao J."/>
        </authorList>
    </citation>
    <scope>NUCLEOTIDE SEQUENCE [LARGE SCALE GENOMIC DNA]</scope>
    <source>
        <strain evidence="1 2">CRXT-G-22</strain>
    </source>
</reference>